<proteinExistence type="predicted"/>
<name>A0A9P1CAZ2_9DINO</name>
<dbReference type="Proteomes" id="UP001152797">
    <property type="component" value="Unassembled WGS sequence"/>
</dbReference>
<dbReference type="AlphaFoldDB" id="A0A9P1CAZ2"/>
<dbReference type="EMBL" id="CAMXCT030001307">
    <property type="protein sequence ID" value="CAL4776159.1"/>
    <property type="molecule type" value="Genomic_DNA"/>
</dbReference>
<feature type="region of interest" description="Disordered" evidence="1">
    <location>
        <begin position="1"/>
        <end position="22"/>
    </location>
</feature>
<evidence type="ECO:0000313" key="4">
    <source>
        <dbReference type="Proteomes" id="UP001152797"/>
    </source>
</evidence>
<gene>
    <name evidence="2" type="ORF">C1SCF055_LOCUS15967</name>
</gene>
<comment type="caution">
    <text evidence="2">The sequence shown here is derived from an EMBL/GenBank/DDBJ whole genome shotgun (WGS) entry which is preliminary data.</text>
</comment>
<reference evidence="3" key="2">
    <citation type="submission" date="2024-04" db="EMBL/GenBank/DDBJ databases">
        <authorList>
            <person name="Chen Y."/>
            <person name="Shah S."/>
            <person name="Dougan E. K."/>
            <person name="Thang M."/>
            <person name="Chan C."/>
        </authorList>
    </citation>
    <scope>NUCLEOTIDE SEQUENCE [LARGE SCALE GENOMIC DNA]</scope>
</reference>
<evidence type="ECO:0000256" key="1">
    <source>
        <dbReference type="SAM" id="MobiDB-lite"/>
    </source>
</evidence>
<reference evidence="2" key="1">
    <citation type="submission" date="2022-10" db="EMBL/GenBank/DDBJ databases">
        <authorList>
            <person name="Chen Y."/>
            <person name="Dougan E. K."/>
            <person name="Chan C."/>
            <person name="Rhodes N."/>
            <person name="Thang M."/>
        </authorList>
    </citation>
    <scope>NUCLEOTIDE SEQUENCE</scope>
</reference>
<accession>A0A9P1CAZ2</accession>
<dbReference type="EMBL" id="CAMXCT010001307">
    <property type="protein sequence ID" value="CAI3988847.1"/>
    <property type="molecule type" value="Genomic_DNA"/>
</dbReference>
<keyword evidence="4" id="KW-1185">Reference proteome</keyword>
<evidence type="ECO:0000313" key="2">
    <source>
        <dbReference type="EMBL" id="CAI3988847.1"/>
    </source>
</evidence>
<evidence type="ECO:0000313" key="3">
    <source>
        <dbReference type="EMBL" id="CAL1142222.1"/>
    </source>
</evidence>
<dbReference type="EMBL" id="CAMXCT020001307">
    <property type="protein sequence ID" value="CAL1142222.1"/>
    <property type="molecule type" value="Genomic_DNA"/>
</dbReference>
<sequence length="275" mass="29840">MGCTPGKTPEAPKLDDEPQGGGKVQRFVSRMALPAQGLVCTTFEGDEDEDEGKTAVGLCSYILHSCTVKDEACNLKATEGLQVTFHGVLIFPPDDDIKRQKKGDAPITRVSRRMSLVSAQSYDSREATASQLDRNGDGIPDLIIDKIRELEEDPNKYVLTVDVASVMWYSGVNELPDDPVANPSAVIRGLLPTPRMLSGSWNLMATRGLKSSKTATTFKTKSHSSLSVSHETVKVKCYSLEVDQLADAMCASWLPVTDVLEGIQTDLCAKVASFK</sequence>
<protein>
    <submittedName>
        <fullName evidence="2">Uncharacterized protein</fullName>
    </submittedName>
</protein>
<organism evidence="2">
    <name type="scientific">Cladocopium goreaui</name>
    <dbReference type="NCBI Taxonomy" id="2562237"/>
    <lineage>
        <taxon>Eukaryota</taxon>
        <taxon>Sar</taxon>
        <taxon>Alveolata</taxon>
        <taxon>Dinophyceae</taxon>
        <taxon>Suessiales</taxon>
        <taxon>Symbiodiniaceae</taxon>
        <taxon>Cladocopium</taxon>
    </lineage>
</organism>